<protein>
    <submittedName>
        <fullName evidence="1">Uncharacterized protein</fullName>
    </submittedName>
</protein>
<proteinExistence type="predicted"/>
<dbReference type="EMBL" id="CM055095">
    <property type="protein sequence ID" value="KAJ7558548.1"/>
    <property type="molecule type" value="Genomic_DNA"/>
</dbReference>
<name>A0ACC2DWL7_DIPCM</name>
<organism evidence="1 2">
    <name type="scientific">Diphasiastrum complanatum</name>
    <name type="common">Issler's clubmoss</name>
    <name type="synonym">Lycopodium complanatum</name>
    <dbReference type="NCBI Taxonomy" id="34168"/>
    <lineage>
        <taxon>Eukaryota</taxon>
        <taxon>Viridiplantae</taxon>
        <taxon>Streptophyta</taxon>
        <taxon>Embryophyta</taxon>
        <taxon>Tracheophyta</taxon>
        <taxon>Lycopodiopsida</taxon>
        <taxon>Lycopodiales</taxon>
        <taxon>Lycopodiaceae</taxon>
        <taxon>Lycopodioideae</taxon>
        <taxon>Diphasiastrum</taxon>
    </lineage>
</organism>
<evidence type="ECO:0000313" key="1">
    <source>
        <dbReference type="EMBL" id="KAJ7558548.1"/>
    </source>
</evidence>
<sequence>MELAFFSSNQFTTTFSFTKCISLSGLHLPEKKGKRFIIKSAESAMASTNVLSVPSWEALSERAGLNSKVPIRLPEAEQRLFGGGNKQAALIFYRDNSSWCPYCERVWIQLEEKEIPYSVQKINMRCYGEKPAWYTRMVPSGLLPAVELNQKVLTESLDIMMALEKAFPDHRPLLPAPGSAQADAVNSLLKLERSLVGEWLRRLRGAWAWKGGFESAMGKVDSALRRFDGPYFLGKEFSLVDAVYAPFLERIAASMPYWQGLIIRGSGQWPAVEAWFDSMDSRSSFQAVKSDDFTITHTLEPQIGPCLSLPAGAEYRAMVDGRNGSWDLPLKPEQTAWGMDDGSDSMAKVQAARTLARNHHAVVGFALRGLKDGENYREAVDLGFRYVAYALLVGYGDVDSLQELPKQVAEAAAYLRDRVGVPRDLSYPAARQLRAHLHWLVKLVSPDLHFAT</sequence>
<accession>A0ACC2DWL7</accession>
<evidence type="ECO:0000313" key="2">
    <source>
        <dbReference type="Proteomes" id="UP001162992"/>
    </source>
</evidence>
<reference evidence="2" key="1">
    <citation type="journal article" date="2024" name="Proc. Natl. Acad. Sci. U.S.A.">
        <title>Extraordinary preservation of gene collinearity over three hundred million years revealed in homosporous lycophytes.</title>
        <authorList>
            <person name="Li C."/>
            <person name="Wickell D."/>
            <person name="Kuo L.Y."/>
            <person name="Chen X."/>
            <person name="Nie B."/>
            <person name="Liao X."/>
            <person name="Peng D."/>
            <person name="Ji J."/>
            <person name="Jenkins J."/>
            <person name="Williams M."/>
            <person name="Shu S."/>
            <person name="Plott C."/>
            <person name="Barry K."/>
            <person name="Rajasekar S."/>
            <person name="Grimwood J."/>
            <person name="Han X."/>
            <person name="Sun S."/>
            <person name="Hou Z."/>
            <person name="He W."/>
            <person name="Dai G."/>
            <person name="Sun C."/>
            <person name="Schmutz J."/>
            <person name="Leebens-Mack J.H."/>
            <person name="Li F.W."/>
            <person name="Wang L."/>
        </authorList>
    </citation>
    <scope>NUCLEOTIDE SEQUENCE [LARGE SCALE GENOMIC DNA]</scope>
    <source>
        <strain evidence="2">cv. PW_Plant_1</strain>
    </source>
</reference>
<dbReference type="Proteomes" id="UP001162992">
    <property type="component" value="Chromosome 4"/>
</dbReference>
<gene>
    <name evidence="1" type="ORF">O6H91_04G045500</name>
</gene>
<comment type="caution">
    <text evidence="1">The sequence shown here is derived from an EMBL/GenBank/DDBJ whole genome shotgun (WGS) entry which is preliminary data.</text>
</comment>
<keyword evidence="2" id="KW-1185">Reference proteome</keyword>